<dbReference type="AlphaFoldDB" id="A0A6J4VI46"/>
<dbReference type="InterPro" id="IPR036397">
    <property type="entry name" value="RNaseH_sf"/>
</dbReference>
<accession>A0A6J4VI46</accession>
<organism evidence="1">
    <name type="scientific">uncultured Synechococcales cyanobacterium</name>
    <dbReference type="NCBI Taxonomy" id="1936017"/>
    <lineage>
        <taxon>Bacteria</taxon>
        <taxon>Bacillati</taxon>
        <taxon>Cyanobacteriota</taxon>
        <taxon>Cyanophyceae</taxon>
        <taxon>Synechococcales</taxon>
        <taxon>environmental samples</taxon>
    </lineage>
</organism>
<gene>
    <name evidence="1" type="ORF">AVDCRST_MAG81-2664</name>
</gene>
<dbReference type="EMBL" id="CADCWO010000149">
    <property type="protein sequence ID" value="CAA9579462.1"/>
    <property type="molecule type" value="Genomic_DNA"/>
</dbReference>
<protein>
    <recommendedName>
        <fullName evidence="2">Tc1-like transposase DDE domain-containing protein</fullName>
    </recommendedName>
</protein>
<evidence type="ECO:0008006" key="2">
    <source>
        <dbReference type="Google" id="ProtNLM"/>
    </source>
</evidence>
<dbReference type="GO" id="GO:0003676">
    <property type="term" value="F:nucleic acid binding"/>
    <property type="evidence" value="ECO:0007669"/>
    <property type="project" value="InterPro"/>
</dbReference>
<dbReference type="Gene3D" id="3.30.420.10">
    <property type="entry name" value="Ribonuclease H-like superfamily/Ribonuclease H"/>
    <property type="match status" value="1"/>
</dbReference>
<proteinExistence type="predicted"/>
<evidence type="ECO:0000313" key="1">
    <source>
        <dbReference type="EMBL" id="CAA9579462.1"/>
    </source>
</evidence>
<name>A0A6J4VI46_9CYAN</name>
<sequence>MPAYSPELQPAERLWQVLDEPIVNRCFESIQQLEQVLFDRCRVLLKQRDFIRGLTHFHWWQEMGA</sequence>
<reference evidence="1" key="1">
    <citation type="submission" date="2020-02" db="EMBL/GenBank/DDBJ databases">
        <authorList>
            <person name="Meier V. D."/>
        </authorList>
    </citation>
    <scope>NUCLEOTIDE SEQUENCE</scope>
    <source>
        <strain evidence="1">AVDCRST_MAG81</strain>
    </source>
</reference>